<feature type="region of interest" description="Disordered" evidence="7">
    <location>
        <begin position="419"/>
        <end position="438"/>
    </location>
</feature>
<proteinExistence type="inferred from homology"/>
<dbReference type="Gene3D" id="3.90.1150.10">
    <property type="entry name" value="Aspartate Aminotransferase, domain 1"/>
    <property type="match status" value="1"/>
</dbReference>
<organism evidence="8 9">
    <name type="scientific">Cuscuta campestris</name>
    <dbReference type="NCBI Taxonomy" id="132261"/>
    <lineage>
        <taxon>Eukaryota</taxon>
        <taxon>Viridiplantae</taxon>
        <taxon>Streptophyta</taxon>
        <taxon>Embryophyta</taxon>
        <taxon>Tracheophyta</taxon>
        <taxon>Spermatophyta</taxon>
        <taxon>Magnoliopsida</taxon>
        <taxon>eudicotyledons</taxon>
        <taxon>Gunneridae</taxon>
        <taxon>Pentapetalae</taxon>
        <taxon>asterids</taxon>
        <taxon>lamiids</taxon>
        <taxon>Solanales</taxon>
        <taxon>Convolvulaceae</taxon>
        <taxon>Cuscuteae</taxon>
        <taxon>Cuscuta</taxon>
        <taxon>Cuscuta subgen. Grammica</taxon>
        <taxon>Cuscuta sect. Cleistogrammica</taxon>
    </lineage>
</organism>
<dbReference type="OrthoDB" id="639767at2759"/>
<reference evidence="8 9" key="1">
    <citation type="submission" date="2018-04" db="EMBL/GenBank/DDBJ databases">
        <authorList>
            <person name="Vogel A."/>
        </authorList>
    </citation>
    <scope>NUCLEOTIDE SEQUENCE [LARGE SCALE GENOMIC DNA]</scope>
</reference>
<name>A0A484LLX2_9ASTE</name>
<dbReference type="PANTHER" id="PTHR11999">
    <property type="entry name" value="GROUP II PYRIDOXAL-5-PHOSPHATE DECARBOXYLASE"/>
    <property type="match status" value="1"/>
</dbReference>
<protein>
    <recommendedName>
        <fullName evidence="10">Tyrosine decarboxylase</fullName>
    </recommendedName>
</protein>
<dbReference type="Gene3D" id="3.40.640.10">
    <property type="entry name" value="Type I PLP-dependent aspartate aminotransferase-like (Major domain)"/>
    <property type="match status" value="1"/>
</dbReference>
<evidence type="ECO:0000256" key="2">
    <source>
        <dbReference type="ARBA" id="ARBA00009533"/>
    </source>
</evidence>
<dbReference type="InterPro" id="IPR015424">
    <property type="entry name" value="PyrdxlP-dep_Trfase"/>
</dbReference>
<dbReference type="PRINTS" id="PR00800">
    <property type="entry name" value="YHDCRBOXLASE"/>
</dbReference>
<dbReference type="Pfam" id="PF02458">
    <property type="entry name" value="Transferase"/>
    <property type="match status" value="1"/>
</dbReference>
<dbReference type="Proteomes" id="UP000595140">
    <property type="component" value="Unassembled WGS sequence"/>
</dbReference>
<gene>
    <name evidence="8" type="ORF">CCAM_LOCUS19221</name>
</gene>
<evidence type="ECO:0000256" key="1">
    <source>
        <dbReference type="ARBA" id="ARBA00001933"/>
    </source>
</evidence>
<dbReference type="GO" id="GO:0019752">
    <property type="term" value="P:carboxylic acid metabolic process"/>
    <property type="evidence" value="ECO:0007669"/>
    <property type="project" value="InterPro"/>
</dbReference>
<sequence>MAPATALLYHTTVIPAGKSSSSDMKLSVFDLPMLSTHYIQKGCLYDTLPHFPHFVSLLESSLSKTLTHFPPLAGRLVTDSNGHIYVTCNDAGAHFVHAVAAGVSVGDVLGSPGDDVPEVVKEFFAFDLTVSYRGHFMPLLAVQVTELADGVFVGLSVNHAVIDGTSLWNFFNAFAEVARGVERIARRPELSRSSVFCSPAVLKLPDGGPKVAYDVDAPVRERIFSFTGESISRLKLEVNGDVDPANAMSSFQSLCALVWRAITRARKFPPSKTTTFLMAVNCRHRVEPKLDPYYFGNAIQGIHAHASAGDVASRDLRWCAGKLNEIVRAHGDAAVRRCVEDWERDPHCFQMGNFDGATITMGSSPRLPMYDNDFGWGRPVAVRSGRANKFDGNISAFPGREGGGAVDLEVALSPEIMAGSSSSSTQLEKEITGKTEKRQKRKKKLKDILYIIIIMEGGGKLKAMDAEQLRECGHKMVDFIADYYNNIETFPVLSQVQPGYLREILPESAPTYPETLKDVLQDVEKKILPGVTHWQSPDFYAYFPSNNSVASFLGEMLISGLSVVGFSWISSPAATELEMTVLDWVAKALNLPHSFLSTGSGGGVIQGSASESVLVVLLAARDKILRRVGKECLGKLVVYASDQTHSSVQKASRIAGIYPENFHFIKTDSSSEYAISPNSLQQAISQDIAAGLIPFFLCGTVGTTSSTAIDPLPALGSIAKSNGMWFHVDGAYGGSGCICPELRHHLDGVEEADSFTMNAHKWFLTNFDCSLLWIKERSDLIQALSTNPEYLQNRATEENMVVDYKDWQIPLGRRFRSLKLWMVLRLYGLEMLENYLRNHIELAKLFEGLVSGDPRFEVVTRRNFSLVCFRLRSPAGDGNDDGEAHSNKLSRDLLEYVNSSGKMFITHTVLSHNKYVLRLVVGAPLTEERHIISAWKLLQDGAAIALLNNPL</sequence>
<dbReference type="GO" id="GO:0030170">
    <property type="term" value="F:pyridoxal phosphate binding"/>
    <property type="evidence" value="ECO:0007669"/>
    <property type="project" value="InterPro"/>
</dbReference>
<dbReference type="SUPFAM" id="SSF52777">
    <property type="entry name" value="CoA-dependent acyltransferases"/>
    <property type="match status" value="1"/>
</dbReference>
<dbReference type="Gene3D" id="1.20.1340.10">
    <property type="entry name" value="dopa decarboxylase, N-terminal domain"/>
    <property type="match status" value="1"/>
</dbReference>
<dbReference type="GO" id="GO:0005737">
    <property type="term" value="C:cytoplasm"/>
    <property type="evidence" value="ECO:0007669"/>
    <property type="project" value="TreeGrafter"/>
</dbReference>
<dbReference type="GO" id="GO:0006520">
    <property type="term" value="P:amino acid metabolic process"/>
    <property type="evidence" value="ECO:0007669"/>
    <property type="project" value="InterPro"/>
</dbReference>
<keyword evidence="9" id="KW-1185">Reference proteome</keyword>
<comment type="cofactor">
    <cofactor evidence="1 6">
        <name>pyridoxal 5'-phosphate</name>
        <dbReference type="ChEBI" id="CHEBI:597326"/>
    </cofactor>
</comment>
<dbReference type="CDD" id="cd06450">
    <property type="entry name" value="DOPA_deC_like"/>
    <property type="match status" value="1"/>
</dbReference>
<evidence type="ECO:0008006" key="10">
    <source>
        <dbReference type="Google" id="ProtNLM"/>
    </source>
</evidence>
<evidence type="ECO:0000313" key="9">
    <source>
        <dbReference type="Proteomes" id="UP000595140"/>
    </source>
</evidence>
<dbReference type="PROSITE" id="PS00392">
    <property type="entry name" value="DDC_GAD_HDC_YDC"/>
    <property type="match status" value="1"/>
</dbReference>
<evidence type="ECO:0000313" key="8">
    <source>
        <dbReference type="EMBL" id="VFQ77445.1"/>
    </source>
</evidence>
<feature type="compositionally biased region" description="Basic and acidic residues" evidence="7">
    <location>
        <begin position="427"/>
        <end position="436"/>
    </location>
</feature>
<evidence type="ECO:0000256" key="4">
    <source>
        <dbReference type="ARBA" id="ARBA00022898"/>
    </source>
</evidence>
<keyword evidence="3" id="KW-0210">Decarboxylase</keyword>
<dbReference type="AlphaFoldDB" id="A0A484LLX2"/>
<dbReference type="SUPFAM" id="SSF53383">
    <property type="entry name" value="PLP-dependent transferases"/>
    <property type="match status" value="1"/>
</dbReference>
<dbReference type="InterPro" id="IPR015422">
    <property type="entry name" value="PyrdxlP-dep_Trfase_small"/>
</dbReference>
<dbReference type="FunFam" id="1.20.1340.10:FF:000001">
    <property type="entry name" value="Histidine decarboxylase"/>
    <property type="match status" value="1"/>
</dbReference>
<dbReference type="InterPro" id="IPR015421">
    <property type="entry name" value="PyrdxlP-dep_Trfase_major"/>
</dbReference>
<evidence type="ECO:0000256" key="3">
    <source>
        <dbReference type="ARBA" id="ARBA00022793"/>
    </source>
</evidence>
<dbReference type="Gene3D" id="3.30.559.10">
    <property type="entry name" value="Chloramphenicol acetyltransferase-like domain"/>
    <property type="match status" value="2"/>
</dbReference>
<dbReference type="FunFam" id="3.40.640.10:FF:000025">
    <property type="entry name" value="Histidine decarboxylase"/>
    <property type="match status" value="1"/>
</dbReference>
<feature type="modified residue" description="N6-(pyridoxal phosphate)lysine" evidence="6">
    <location>
        <position position="761"/>
    </location>
</feature>
<dbReference type="EMBL" id="OOIL02001679">
    <property type="protein sequence ID" value="VFQ77445.1"/>
    <property type="molecule type" value="Genomic_DNA"/>
</dbReference>
<comment type="similarity">
    <text evidence="2">Belongs to the group II decarboxylase family.</text>
</comment>
<dbReference type="InterPro" id="IPR010977">
    <property type="entry name" value="Aromatic_deC"/>
</dbReference>
<keyword evidence="5" id="KW-0456">Lyase</keyword>
<dbReference type="GO" id="GO:0036469">
    <property type="term" value="F:L-tryptophan decarboxylase activity"/>
    <property type="evidence" value="ECO:0007669"/>
    <property type="project" value="UniProtKB-ARBA"/>
</dbReference>
<dbReference type="InterPro" id="IPR021115">
    <property type="entry name" value="Pyridoxal-P_BS"/>
</dbReference>
<dbReference type="Pfam" id="PF00282">
    <property type="entry name" value="Pyridoxal_deC"/>
    <property type="match status" value="1"/>
</dbReference>
<dbReference type="InterPro" id="IPR023213">
    <property type="entry name" value="CAT-like_dom_sf"/>
</dbReference>
<evidence type="ECO:0000256" key="7">
    <source>
        <dbReference type="SAM" id="MobiDB-lite"/>
    </source>
</evidence>
<evidence type="ECO:0000256" key="5">
    <source>
        <dbReference type="ARBA" id="ARBA00023239"/>
    </source>
</evidence>
<evidence type="ECO:0000256" key="6">
    <source>
        <dbReference type="PIRSR" id="PIRSR602129-50"/>
    </source>
</evidence>
<keyword evidence="4 6" id="KW-0663">Pyridoxal phosphate</keyword>
<dbReference type="InterPro" id="IPR002129">
    <property type="entry name" value="PyrdxlP-dep_de-COase"/>
</dbReference>
<dbReference type="PANTHER" id="PTHR11999:SF70">
    <property type="entry name" value="MIP05841P"/>
    <property type="match status" value="1"/>
</dbReference>
<accession>A0A484LLX2</accession>